<dbReference type="GeneID" id="20809995"/>
<dbReference type="PANTHER" id="PTHR33889:SF7">
    <property type="entry name" value="OS04G0681850 PROTEIN"/>
    <property type="match status" value="1"/>
</dbReference>
<dbReference type="Gene3D" id="3.30.420.10">
    <property type="entry name" value="Ribonuclease H-like superfamily/Ribonuclease H"/>
    <property type="match status" value="1"/>
</dbReference>
<dbReference type="InterPro" id="IPR036397">
    <property type="entry name" value="RNaseH_sf"/>
</dbReference>
<dbReference type="OrthoDB" id="123105at2759"/>
<protein>
    <recommendedName>
        <fullName evidence="1">DUF7769 domain-containing protein</fullName>
    </recommendedName>
</protein>
<dbReference type="GO" id="GO:0003676">
    <property type="term" value="F:nucleic acid binding"/>
    <property type="evidence" value="ECO:0007669"/>
    <property type="project" value="InterPro"/>
</dbReference>
<sequence>MEGRITPYGKRKLSDTTRRAIYDMLLEISAAGKLTHGSCKKVAGMFKCHWKTVSRVWHRGRDSLRQGSAVADKHSAADIERAVRAVPLLARQTVRTMAAQSGYSKTTLVRHMDEEKTLKPKSSHSKPYLTDANKRCRMEHAMSFLSESLNGTTFSNMYNYVHVDEKWFYLTAVKKRCYAYDDEVKSKRFITKVMFLAAVARPRFDFHKKSLFDG</sequence>
<proteinExistence type="predicted"/>
<evidence type="ECO:0000259" key="1">
    <source>
        <dbReference type="Pfam" id="PF24964"/>
    </source>
</evidence>
<dbReference type="InterPro" id="IPR056671">
    <property type="entry name" value="DUF7769"/>
</dbReference>
<reference evidence="2" key="1">
    <citation type="submission" date="2013-12" db="EMBL/GenBank/DDBJ databases">
        <title>The Genome Sequence of Aphanomyces astaci APO3.</title>
        <authorList>
            <consortium name="The Broad Institute Genomics Platform"/>
            <person name="Russ C."/>
            <person name="Tyler B."/>
            <person name="van West P."/>
            <person name="Dieguez-Uribeondo J."/>
            <person name="Young S.K."/>
            <person name="Zeng Q."/>
            <person name="Gargeya S."/>
            <person name="Fitzgerald M."/>
            <person name="Abouelleil A."/>
            <person name="Alvarado L."/>
            <person name="Chapman S.B."/>
            <person name="Gainer-Dewar J."/>
            <person name="Goldberg J."/>
            <person name="Griggs A."/>
            <person name="Gujja S."/>
            <person name="Hansen M."/>
            <person name="Howarth C."/>
            <person name="Imamovic A."/>
            <person name="Ireland A."/>
            <person name="Larimer J."/>
            <person name="McCowan C."/>
            <person name="Murphy C."/>
            <person name="Pearson M."/>
            <person name="Poon T.W."/>
            <person name="Priest M."/>
            <person name="Roberts A."/>
            <person name="Saif S."/>
            <person name="Shea T."/>
            <person name="Sykes S."/>
            <person name="Wortman J."/>
            <person name="Nusbaum C."/>
            <person name="Birren B."/>
        </authorList>
    </citation>
    <scope>NUCLEOTIDE SEQUENCE [LARGE SCALE GENOMIC DNA]</scope>
    <source>
        <strain evidence="2">APO3</strain>
    </source>
</reference>
<gene>
    <name evidence="2" type="ORF">H257_07999</name>
</gene>
<name>W4GGS8_APHAT</name>
<dbReference type="RefSeq" id="XP_009832057.1">
    <property type="nucleotide sequence ID" value="XM_009833755.1"/>
</dbReference>
<accession>W4GGS8</accession>
<dbReference type="EMBL" id="KI913130">
    <property type="protein sequence ID" value="ETV78476.1"/>
    <property type="molecule type" value="Genomic_DNA"/>
</dbReference>
<organism evidence="2">
    <name type="scientific">Aphanomyces astaci</name>
    <name type="common">Crayfish plague agent</name>
    <dbReference type="NCBI Taxonomy" id="112090"/>
    <lineage>
        <taxon>Eukaryota</taxon>
        <taxon>Sar</taxon>
        <taxon>Stramenopiles</taxon>
        <taxon>Oomycota</taxon>
        <taxon>Saprolegniomycetes</taxon>
        <taxon>Saprolegniales</taxon>
        <taxon>Verrucalvaceae</taxon>
        <taxon>Aphanomyces</taxon>
    </lineage>
</organism>
<dbReference type="PANTHER" id="PTHR33889">
    <property type="entry name" value="OS04G0681850 PROTEIN"/>
    <property type="match status" value="1"/>
</dbReference>
<dbReference type="AlphaFoldDB" id="W4GGS8"/>
<evidence type="ECO:0000313" key="2">
    <source>
        <dbReference type="EMBL" id="ETV78476.1"/>
    </source>
</evidence>
<feature type="domain" description="DUF7769" evidence="1">
    <location>
        <begin position="13"/>
        <end position="67"/>
    </location>
</feature>
<dbReference type="Pfam" id="PF24964">
    <property type="entry name" value="DUF7769"/>
    <property type="match status" value="1"/>
</dbReference>
<dbReference type="VEuPathDB" id="FungiDB:H257_07999"/>